<feature type="chain" id="PRO_5045570595" evidence="1">
    <location>
        <begin position="24"/>
        <end position="665"/>
    </location>
</feature>
<organism evidence="4 5">
    <name type="scientific">Paludisphaera mucosa</name>
    <dbReference type="NCBI Taxonomy" id="3030827"/>
    <lineage>
        <taxon>Bacteria</taxon>
        <taxon>Pseudomonadati</taxon>
        <taxon>Planctomycetota</taxon>
        <taxon>Planctomycetia</taxon>
        <taxon>Isosphaerales</taxon>
        <taxon>Isosphaeraceae</taxon>
        <taxon>Paludisphaera</taxon>
    </lineage>
</organism>
<dbReference type="SUPFAM" id="SSF48208">
    <property type="entry name" value="Six-hairpin glycosidases"/>
    <property type="match status" value="1"/>
</dbReference>
<dbReference type="GO" id="GO:0016787">
    <property type="term" value="F:hydrolase activity"/>
    <property type="evidence" value="ECO:0007669"/>
    <property type="project" value="UniProtKB-KW"/>
</dbReference>
<dbReference type="Pfam" id="PF07944">
    <property type="entry name" value="Beta-AFase-like_GH127_cat"/>
    <property type="match status" value="1"/>
</dbReference>
<gene>
    <name evidence="4" type="ORF">PZE19_12395</name>
</gene>
<name>A0ABT6FAF6_9BACT</name>
<keyword evidence="4" id="KW-0378">Hydrolase</keyword>
<feature type="domain" description="Non-reducing end beta-L-arabinofuranosidase-like GH127 catalytic" evidence="2">
    <location>
        <begin position="87"/>
        <end position="401"/>
    </location>
</feature>
<keyword evidence="1" id="KW-0732">Signal</keyword>
<dbReference type="EMBL" id="JARRAG010000002">
    <property type="protein sequence ID" value="MDG3004578.1"/>
    <property type="molecule type" value="Genomic_DNA"/>
</dbReference>
<evidence type="ECO:0000259" key="3">
    <source>
        <dbReference type="Pfam" id="PF20736"/>
    </source>
</evidence>
<feature type="signal peptide" evidence="1">
    <location>
        <begin position="1"/>
        <end position="23"/>
    </location>
</feature>
<dbReference type="InterPro" id="IPR012878">
    <property type="entry name" value="Beta-AFase-like_GH127_cat"/>
</dbReference>
<dbReference type="PANTHER" id="PTHR31151">
    <property type="entry name" value="PROLINE-TRNA LIGASE (DUF1680)"/>
    <property type="match status" value="1"/>
</dbReference>
<evidence type="ECO:0000313" key="4">
    <source>
        <dbReference type="EMBL" id="MDG3004578.1"/>
    </source>
</evidence>
<protein>
    <submittedName>
        <fullName evidence="4">Glycoside hydrolase family 127 protein</fullName>
    </submittedName>
</protein>
<reference evidence="4 5" key="1">
    <citation type="submission" date="2023-03" db="EMBL/GenBank/DDBJ databases">
        <title>Paludisphaera mucosa sp. nov. a novel planctomycete from northern fen.</title>
        <authorList>
            <person name="Ivanova A."/>
        </authorList>
    </citation>
    <scope>NUCLEOTIDE SEQUENCE [LARGE SCALE GENOMIC DNA]</scope>
    <source>
        <strain evidence="4 5">Pla2</strain>
    </source>
</reference>
<dbReference type="Proteomes" id="UP001216907">
    <property type="component" value="Unassembled WGS sequence"/>
</dbReference>
<dbReference type="PANTHER" id="PTHR31151:SF0">
    <property type="entry name" value="PROLINE-TRNA LIGASE (DUF1680)"/>
    <property type="match status" value="1"/>
</dbReference>
<accession>A0ABT6FAF6</accession>
<proteinExistence type="predicted"/>
<dbReference type="InterPro" id="IPR049046">
    <property type="entry name" value="Beta-AFase-like_GH127_middle"/>
</dbReference>
<sequence length="665" mass="73280">MIRTRSRLIWMLAAGLGLATAAAADPPTLQPNALEPLPLGAIRPSGWLKVQLETQAKGLGGGLDEFWPDIRDSAWIGGKAEGWERVPYWLDGIVPLAYLLDDPALKAKAKRYVDYILDHQQPDGWLGPIGDAQKHTPYDVWPLFPLYKALLQYEQATGDPRVIPALVRCARKIDQVVDETPIYEWAKVRAADYAVALYALYDRTKEPFLIEAARKIMAQGHDWRAQFEDYRLTDRQTSGFGMLSHGVNTGMGWKFGPARSRLTGDAGDRDAVFQMLGVLDRCHGQANGMFTCDEHVAGRSPSQGTELCTVVEAMYSLETAIATLGDARLGDRLERIAYNALPATFKKDMTAHQYDQQANQVVCSREGDHVYATNGPDSNLFGLEPNFGCCTANFHQGWPKLAAHLWMKTPKGGLAVAAYAPCVVTTEIQGKPVRVEVKTAYPFRDAVEIVVTVPEPMRFPLELRVPEWSRTPSITMSEVPFALGGRKLRVGDAADVARDERSACYRTLDAEWSGTKTVRLELPAFAQAYRGYNGSTAILRGPLLFALPIAAEWKKVKDNPKFADWEVLPKAAWNYALELSPGRIEDFVTFREVQPAVDAPAFSAGGASVQAEVRGRRLEGWGIDRGAAAPPPKSPVSSPAPLETLKLIPYGCTDLRVAEFPTLLD</sequence>
<evidence type="ECO:0000313" key="5">
    <source>
        <dbReference type="Proteomes" id="UP001216907"/>
    </source>
</evidence>
<evidence type="ECO:0000256" key="1">
    <source>
        <dbReference type="SAM" id="SignalP"/>
    </source>
</evidence>
<dbReference type="RefSeq" id="WP_277860933.1">
    <property type="nucleotide sequence ID" value="NZ_JARRAG010000002.1"/>
</dbReference>
<keyword evidence="5" id="KW-1185">Reference proteome</keyword>
<dbReference type="InterPro" id="IPR008928">
    <property type="entry name" value="6-hairpin_glycosidase_sf"/>
</dbReference>
<comment type="caution">
    <text evidence="4">The sequence shown here is derived from an EMBL/GenBank/DDBJ whole genome shotgun (WGS) entry which is preliminary data.</text>
</comment>
<feature type="domain" description="Non-reducing end beta-L-arabinofuranosidase-like GH127 middle" evidence="3">
    <location>
        <begin position="414"/>
        <end position="523"/>
    </location>
</feature>
<evidence type="ECO:0000259" key="2">
    <source>
        <dbReference type="Pfam" id="PF07944"/>
    </source>
</evidence>
<dbReference type="Pfam" id="PF20736">
    <property type="entry name" value="Glyco_hydro127M"/>
    <property type="match status" value="1"/>
</dbReference>